<name>A0A8S9PV92_BRACR</name>
<evidence type="ECO:0000313" key="2">
    <source>
        <dbReference type="EMBL" id="KAF3535555.1"/>
    </source>
</evidence>
<feature type="compositionally biased region" description="Basic and acidic residues" evidence="1">
    <location>
        <begin position="73"/>
        <end position="87"/>
    </location>
</feature>
<protein>
    <submittedName>
        <fullName evidence="2">Uncharacterized protein</fullName>
    </submittedName>
</protein>
<dbReference type="EMBL" id="QGKX02001290">
    <property type="protein sequence ID" value="KAF3535555.1"/>
    <property type="molecule type" value="Genomic_DNA"/>
</dbReference>
<feature type="compositionally biased region" description="Polar residues" evidence="1">
    <location>
        <begin position="1"/>
        <end position="21"/>
    </location>
</feature>
<evidence type="ECO:0000256" key="1">
    <source>
        <dbReference type="SAM" id="MobiDB-lite"/>
    </source>
</evidence>
<gene>
    <name evidence="2" type="ORF">F2Q69_00021700</name>
</gene>
<proteinExistence type="predicted"/>
<feature type="region of interest" description="Disordered" evidence="1">
    <location>
        <begin position="1"/>
        <end position="87"/>
    </location>
</feature>
<accession>A0A8S9PV92</accession>
<dbReference type="AlphaFoldDB" id="A0A8S9PV92"/>
<reference evidence="2" key="1">
    <citation type="submission" date="2019-12" db="EMBL/GenBank/DDBJ databases">
        <title>Genome sequencing and annotation of Brassica cretica.</title>
        <authorList>
            <person name="Studholme D.J."/>
            <person name="Sarris P."/>
        </authorList>
    </citation>
    <scope>NUCLEOTIDE SEQUENCE</scope>
    <source>
        <strain evidence="2">PFS-109/04</strain>
        <tissue evidence="2">Leaf</tissue>
    </source>
</reference>
<dbReference type="Proteomes" id="UP000712600">
    <property type="component" value="Unassembled WGS sequence"/>
</dbReference>
<organism evidence="2 3">
    <name type="scientific">Brassica cretica</name>
    <name type="common">Mustard</name>
    <dbReference type="NCBI Taxonomy" id="69181"/>
    <lineage>
        <taxon>Eukaryota</taxon>
        <taxon>Viridiplantae</taxon>
        <taxon>Streptophyta</taxon>
        <taxon>Embryophyta</taxon>
        <taxon>Tracheophyta</taxon>
        <taxon>Spermatophyta</taxon>
        <taxon>Magnoliopsida</taxon>
        <taxon>eudicotyledons</taxon>
        <taxon>Gunneridae</taxon>
        <taxon>Pentapetalae</taxon>
        <taxon>rosids</taxon>
        <taxon>malvids</taxon>
        <taxon>Brassicales</taxon>
        <taxon>Brassicaceae</taxon>
        <taxon>Brassiceae</taxon>
        <taxon>Brassica</taxon>
    </lineage>
</organism>
<evidence type="ECO:0000313" key="3">
    <source>
        <dbReference type="Proteomes" id="UP000712600"/>
    </source>
</evidence>
<sequence>MSVISKQSTNHSETCSKGKLKSTNECRTIRANEPSSHTTHVERSEHRTTRRSSIGRPKQATRRSSSGPTIEPLDDHRVVDPSRPLGDRRVVCPGTPIQPEIAGTTPIHALSFKPRYDLLRTTAILSHTPSLFELLSRHYDINCAVQDVCQVSLEVGGFAGGWKPRRVVITWEDEDKFRADYPELFSDTPVVHLRLAPNCLPSFFSNWHMTITSCLLALFLRLSCEKHMKGLEFLQVKERTVAYAESAEAAGQLSPLSLALF</sequence>
<comment type="caution">
    <text evidence="2">The sequence shown here is derived from an EMBL/GenBank/DDBJ whole genome shotgun (WGS) entry which is preliminary data.</text>
</comment>